<evidence type="ECO:0000256" key="7">
    <source>
        <dbReference type="ARBA" id="ARBA00023180"/>
    </source>
</evidence>
<dbReference type="InterPro" id="IPR011009">
    <property type="entry name" value="Kinase-like_dom_sf"/>
</dbReference>
<dbReference type="GO" id="GO:0005524">
    <property type="term" value="F:ATP binding"/>
    <property type="evidence" value="ECO:0007669"/>
    <property type="project" value="InterPro"/>
</dbReference>
<evidence type="ECO:0000256" key="1">
    <source>
        <dbReference type="ARBA" id="ARBA00004370"/>
    </source>
</evidence>
<keyword evidence="6" id="KW-0472">Membrane</keyword>
<evidence type="ECO:0000256" key="6">
    <source>
        <dbReference type="ARBA" id="ARBA00023136"/>
    </source>
</evidence>
<dbReference type="EMBL" id="CP093344">
    <property type="protein sequence ID" value="WOG88426.1"/>
    <property type="molecule type" value="Genomic_DNA"/>
</dbReference>
<dbReference type="Proteomes" id="UP000077755">
    <property type="component" value="Chromosome 2"/>
</dbReference>
<dbReference type="Gene3D" id="3.30.200.20">
    <property type="entry name" value="Phosphorylase Kinase, domain 1"/>
    <property type="match status" value="1"/>
</dbReference>
<dbReference type="Gene3D" id="3.80.10.10">
    <property type="entry name" value="Ribonuclease Inhibitor"/>
    <property type="match status" value="1"/>
</dbReference>
<reference evidence="8" key="1">
    <citation type="journal article" date="2016" name="Nat. Genet.">
        <title>A high-quality carrot genome assembly provides new insights into carotenoid accumulation and asterid genome evolution.</title>
        <authorList>
            <person name="Iorizzo M."/>
            <person name="Ellison S."/>
            <person name="Senalik D."/>
            <person name="Zeng P."/>
            <person name="Satapoomin P."/>
            <person name="Huang J."/>
            <person name="Bowman M."/>
            <person name="Iovene M."/>
            <person name="Sanseverino W."/>
            <person name="Cavagnaro P."/>
            <person name="Yildiz M."/>
            <person name="Macko-Podgorni A."/>
            <person name="Moranska E."/>
            <person name="Grzebelus E."/>
            <person name="Grzebelus D."/>
            <person name="Ashrafi H."/>
            <person name="Zheng Z."/>
            <person name="Cheng S."/>
            <person name="Spooner D."/>
            <person name="Van Deynze A."/>
            <person name="Simon P."/>
        </authorList>
    </citation>
    <scope>NUCLEOTIDE SEQUENCE</scope>
    <source>
        <tissue evidence="8">Leaf</tissue>
    </source>
</reference>
<dbReference type="SUPFAM" id="SSF52058">
    <property type="entry name" value="L domain-like"/>
    <property type="match status" value="1"/>
</dbReference>
<dbReference type="KEGG" id="dcr:108209889"/>
<dbReference type="Pfam" id="PF08263">
    <property type="entry name" value="LRRNT_2"/>
    <property type="match status" value="1"/>
</dbReference>
<keyword evidence="5" id="KW-1133">Transmembrane helix</keyword>
<dbReference type="Gramene" id="KZN05965">
    <property type="protein sequence ID" value="KZN05965"/>
    <property type="gene ID" value="DCAR_006802"/>
</dbReference>
<protein>
    <submittedName>
        <fullName evidence="8">Uncharacterized protein</fullName>
    </submittedName>
</protein>
<evidence type="ECO:0000256" key="3">
    <source>
        <dbReference type="ARBA" id="ARBA00022692"/>
    </source>
</evidence>
<dbReference type="InterPro" id="IPR001245">
    <property type="entry name" value="Ser-Thr/Tyr_kinase_cat_dom"/>
</dbReference>
<dbReference type="FunFam" id="3.30.200.20:FF:000371">
    <property type="entry name" value="Protein NSP-INTERACTING KINASE 2"/>
    <property type="match status" value="1"/>
</dbReference>
<dbReference type="Pfam" id="PF07714">
    <property type="entry name" value="PK_Tyr_Ser-Thr"/>
    <property type="match status" value="1"/>
</dbReference>
<dbReference type="SUPFAM" id="SSF56112">
    <property type="entry name" value="Protein kinase-like (PK-like)"/>
    <property type="match status" value="1"/>
</dbReference>
<keyword evidence="3" id="KW-0812">Transmembrane</keyword>
<accession>A0A161X4S5</accession>
<gene>
    <name evidence="8" type="ORF">DCAR_0207661</name>
</gene>
<dbReference type="GO" id="GO:0033612">
    <property type="term" value="F:receptor serine/threonine kinase binding"/>
    <property type="evidence" value="ECO:0007669"/>
    <property type="project" value="TreeGrafter"/>
</dbReference>
<dbReference type="InterPro" id="IPR032675">
    <property type="entry name" value="LRR_dom_sf"/>
</dbReference>
<dbReference type="InterPro" id="IPR013210">
    <property type="entry name" value="LRR_N_plant-typ"/>
</dbReference>
<keyword evidence="9" id="KW-1185">Reference proteome</keyword>
<dbReference type="Gene3D" id="1.10.510.10">
    <property type="entry name" value="Transferase(Phosphotransferase) domain 1"/>
    <property type="match status" value="1"/>
</dbReference>
<comment type="subcellular location">
    <subcellularLocation>
        <location evidence="1">Membrane</location>
    </subcellularLocation>
</comment>
<keyword evidence="4" id="KW-0677">Repeat</keyword>
<evidence type="ECO:0000256" key="5">
    <source>
        <dbReference type="ARBA" id="ARBA00022989"/>
    </source>
</evidence>
<proteinExistence type="predicted"/>
<evidence type="ECO:0000313" key="9">
    <source>
        <dbReference type="Proteomes" id="UP000077755"/>
    </source>
</evidence>
<dbReference type="GO" id="GO:0004672">
    <property type="term" value="F:protein kinase activity"/>
    <property type="evidence" value="ECO:0007669"/>
    <property type="project" value="InterPro"/>
</dbReference>
<dbReference type="PANTHER" id="PTHR48056">
    <property type="entry name" value="LRR RECEPTOR-LIKE SERINE/THREONINE-PROTEIN KINASE-RELATED"/>
    <property type="match status" value="1"/>
</dbReference>
<dbReference type="PANTHER" id="PTHR48056:SF37">
    <property type="entry name" value="PROTEIN KINASE DOMAIN-CONTAINING PROTEIN"/>
    <property type="match status" value="1"/>
</dbReference>
<dbReference type="AlphaFoldDB" id="A0A161X4S5"/>
<name>A0A161X4S5_DAUCS</name>
<evidence type="ECO:0000256" key="4">
    <source>
        <dbReference type="ARBA" id="ARBA00022737"/>
    </source>
</evidence>
<dbReference type="PROSITE" id="PS50011">
    <property type="entry name" value="PROTEIN_KINASE_DOM"/>
    <property type="match status" value="1"/>
</dbReference>
<dbReference type="OMA" id="CNEHHKV"/>
<dbReference type="OrthoDB" id="676979at2759"/>
<dbReference type="InterPro" id="IPR050647">
    <property type="entry name" value="Plant_LRR-RLKs"/>
</dbReference>
<dbReference type="FunFam" id="3.80.10.10:FF:000379">
    <property type="entry name" value="Protein NSP-INTERACTING KINASE 2"/>
    <property type="match status" value="1"/>
</dbReference>
<reference evidence="8" key="2">
    <citation type="submission" date="2022-03" db="EMBL/GenBank/DDBJ databases">
        <title>Draft title - Genomic analysis of global carrot germplasm unveils the trajectory of domestication and the origin of high carotenoid orange carrot.</title>
        <authorList>
            <person name="Iorizzo M."/>
            <person name="Ellison S."/>
            <person name="Senalik D."/>
            <person name="Macko-Podgorni A."/>
            <person name="Grzebelus D."/>
            <person name="Bostan H."/>
            <person name="Rolling W."/>
            <person name="Curaba J."/>
            <person name="Simon P."/>
        </authorList>
    </citation>
    <scope>NUCLEOTIDE SEQUENCE</scope>
    <source>
        <tissue evidence="8">Leaf</tissue>
    </source>
</reference>
<sequence length="684" mass="75197">MNNNSHTVFFTFLSYFTLFFPILISANAELRALMELKSSLDPDNKFLKSWTFEGDPCSSFQGVACNQHLKVANITLQGKGLTGRLSPAVAGLKCLSGLYLHYNFLSGEIPREIYGLTELLDLYLNVNNFSGIIPPEIGKMASLQVLDLCCNQLNGSIPREIGNLKKLSAVTLQHNRLTGPIPSSIGNLGMLKRLDLSFNQLSGNIPSTIANPPELKILDLQNNTLSGVVPPALKRLNGGFKGENNLGLCGAGFSSLRVCSTWDNSNINQAEPFAPRINSTGTKHVPMNAKIPVACSQTNCSKSSKLPRVAVITGVIICSITLLVGAFLFVFQLRRRKQKIGFTADSTSEDRLSTNEAKDLTSRSASPLITLEYSNKWDPMMSYQIGTEDSDNFLHRFTFNLEEIESATQYFSDLNLLGKSKFFAVYKGILKDGSVVAIKCVHVINCKSEEAEFLSGLRLLTSLRHENLAKLRGFCCSMSRGECYLIYDFASRGNLLRYLDLVDGSEHNLDWATRVSIIKGIAKGIGYLHRSETNRPAIVHKSISVKNILLDEQFKPIITDSGLQKLLVDDIIFSTLKVSASLGYMAPEYITTGGCTEKSDVYAFGVIMLQILSGKTYLNSSIRLAAESGRYEEFIDANLKGKFSKTEAAILTKIAVISTDELPDSRPTMKTVIQDLSNLGSVTL</sequence>
<evidence type="ECO:0000256" key="2">
    <source>
        <dbReference type="ARBA" id="ARBA00022614"/>
    </source>
</evidence>
<dbReference type="GO" id="GO:0016020">
    <property type="term" value="C:membrane"/>
    <property type="evidence" value="ECO:0007669"/>
    <property type="project" value="UniProtKB-SubCell"/>
</dbReference>
<evidence type="ECO:0000313" key="8">
    <source>
        <dbReference type="EMBL" id="WOG88426.1"/>
    </source>
</evidence>
<dbReference type="InterPro" id="IPR000719">
    <property type="entry name" value="Prot_kinase_dom"/>
</dbReference>
<dbReference type="Pfam" id="PF00560">
    <property type="entry name" value="LRR_1"/>
    <property type="match status" value="5"/>
</dbReference>
<keyword evidence="7" id="KW-0325">Glycoprotein</keyword>
<organism evidence="8 9">
    <name type="scientific">Daucus carota subsp. sativus</name>
    <name type="common">Carrot</name>
    <dbReference type="NCBI Taxonomy" id="79200"/>
    <lineage>
        <taxon>Eukaryota</taxon>
        <taxon>Viridiplantae</taxon>
        <taxon>Streptophyta</taxon>
        <taxon>Embryophyta</taxon>
        <taxon>Tracheophyta</taxon>
        <taxon>Spermatophyta</taxon>
        <taxon>Magnoliopsida</taxon>
        <taxon>eudicotyledons</taxon>
        <taxon>Gunneridae</taxon>
        <taxon>Pentapetalae</taxon>
        <taxon>asterids</taxon>
        <taxon>campanulids</taxon>
        <taxon>Apiales</taxon>
        <taxon>Apiaceae</taxon>
        <taxon>Apioideae</taxon>
        <taxon>Scandiceae</taxon>
        <taxon>Daucinae</taxon>
        <taxon>Daucus</taxon>
        <taxon>Daucus sect. Daucus</taxon>
    </lineage>
</organism>
<keyword evidence="2" id="KW-0433">Leucine-rich repeat</keyword>
<dbReference type="InterPro" id="IPR001611">
    <property type="entry name" value="Leu-rich_rpt"/>
</dbReference>